<feature type="chain" id="PRO_5045164681" description="GH16 domain-containing protein" evidence="1">
    <location>
        <begin position="26"/>
        <end position="240"/>
    </location>
</feature>
<dbReference type="SUPFAM" id="SSF49899">
    <property type="entry name" value="Concanavalin A-like lectins/glucanases"/>
    <property type="match status" value="1"/>
</dbReference>
<dbReference type="InterPro" id="IPR013320">
    <property type="entry name" value="ConA-like_dom_sf"/>
</dbReference>
<evidence type="ECO:0000256" key="1">
    <source>
        <dbReference type="SAM" id="SignalP"/>
    </source>
</evidence>
<keyword evidence="3" id="KW-1185">Reference proteome</keyword>
<keyword evidence="1" id="KW-0732">Signal</keyword>
<organism evidence="2 3">
    <name type="scientific">Neonectria punicea</name>
    <dbReference type="NCBI Taxonomy" id="979145"/>
    <lineage>
        <taxon>Eukaryota</taxon>
        <taxon>Fungi</taxon>
        <taxon>Dikarya</taxon>
        <taxon>Ascomycota</taxon>
        <taxon>Pezizomycotina</taxon>
        <taxon>Sordariomycetes</taxon>
        <taxon>Hypocreomycetidae</taxon>
        <taxon>Hypocreales</taxon>
        <taxon>Nectriaceae</taxon>
        <taxon>Neonectria</taxon>
    </lineage>
</organism>
<dbReference type="EMBL" id="JAZAVJ010000119">
    <property type="protein sequence ID" value="KAK7413778.1"/>
    <property type="molecule type" value="Genomic_DNA"/>
</dbReference>
<protein>
    <recommendedName>
        <fullName evidence="4">GH16 domain-containing protein</fullName>
    </recommendedName>
</protein>
<sequence length="240" mass="27124">MITNGQSIIRYLVTVLLVAGVNVQARPLTESLGGTHEPLITRSTFRDDFATFDTDTWSCEYTCPVIEAGKARFRLKSGVKPDNYGSWSKARYKPRRFTSGRFTASFSLTQRPKKAVWWGVALWDDGKAGKFNEINFGYTTDQSYTNTQLRFESARKGKAVSLKVDTGVNLYDGKYHTATLEYNSKRVALYLDGKFLKKITDRKFIPTAPMDFLLGPRLITGEQPLKKGFTESINWVEISA</sequence>
<dbReference type="Proteomes" id="UP001498476">
    <property type="component" value="Unassembled WGS sequence"/>
</dbReference>
<gene>
    <name evidence="2" type="ORF">QQX98_007345</name>
</gene>
<evidence type="ECO:0008006" key="4">
    <source>
        <dbReference type="Google" id="ProtNLM"/>
    </source>
</evidence>
<evidence type="ECO:0000313" key="2">
    <source>
        <dbReference type="EMBL" id="KAK7413778.1"/>
    </source>
</evidence>
<feature type="signal peptide" evidence="1">
    <location>
        <begin position="1"/>
        <end position="25"/>
    </location>
</feature>
<evidence type="ECO:0000313" key="3">
    <source>
        <dbReference type="Proteomes" id="UP001498476"/>
    </source>
</evidence>
<proteinExistence type="predicted"/>
<reference evidence="2 3" key="1">
    <citation type="journal article" date="2025" name="Microbiol. Resour. Announc.">
        <title>Draft genome sequences for Neonectria magnoliae and Neonectria punicea, canker pathogens of Liriodendron tulipifera and Acer saccharum in West Virginia.</title>
        <authorList>
            <person name="Petronek H.M."/>
            <person name="Kasson M.T."/>
            <person name="Metheny A.M."/>
            <person name="Stauder C.M."/>
            <person name="Lovett B."/>
            <person name="Lynch S.C."/>
            <person name="Garnas J.R."/>
            <person name="Kasson L.R."/>
            <person name="Stajich J.E."/>
        </authorList>
    </citation>
    <scope>NUCLEOTIDE SEQUENCE [LARGE SCALE GENOMIC DNA]</scope>
    <source>
        <strain evidence="2 3">NRRL 64653</strain>
    </source>
</reference>
<comment type="caution">
    <text evidence="2">The sequence shown here is derived from an EMBL/GenBank/DDBJ whole genome shotgun (WGS) entry which is preliminary data.</text>
</comment>
<accession>A0ABR1GYK9</accession>
<dbReference type="Gene3D" id="2.60.120.200">
    <property type="match status" value="1"/>
</dbReference>
<name>A0ABR1GYK9_9HYPO</name>